<dbReference type="EMBL" id="JACTNZ010000012">
    <property type="protein sequence ID" value="KAG5522442.1"/>
    <property type="molecule type" value="Genomic_DNA"/>
</dbReference>
<accession>A0AAV6I201</accession>
<organism evidence="1 2">
    <name type="scientific">Rhododendron griersonianum</name>
    <dbReference type="NCBI Taxonomy" id="479676"/>
    <lineage>
        <taxon>Eukaryota</taxon>
        <taxon>Viridiplantae</taxon>
        <taxon>Streptophyta</taxon>
        <taxon>Embryophyta</taxon>
        <taxon>Tracheophyta</taxon>
        <taxon>Spermatophyta</taxon>
        <taxon>Magnoliopsida</taxon>
        <taxon>eudicotyledons</taxon>
        <taxon>Gunneridae</taxon>
        <taxon>Pentapetalae</taxon>
        <taxon>asterids</taxon>
        <taxon>Ericales</taxon>
        <taxon>Ericaceae</taxon>
        <taxon>Ericoideae</taxon>
        <taxon>Rhodoreae</taxon>
        <taxon>Rhododendron</taxon>
    </lineage>
</organism>
<name>A0AAV6I201_9ERIC</name>
<protein>
    <submittedName>
        <fullName evidence="1">Uncharacterized protein</fullName>
    </submittedName>
</protein>
<evidence type="ECO:0000313" key="1">
    <source>
        <dbReference type="EMBL" id="KAG5522442.1"/>
    </source>
</evidence>
<comment type="caution">
    <text evidence="1">The sequence shown here is derived from an EMBL/GenBank/DDBJ whole genome shotgun (WGS) entry which is preliminary data.</text>
</comment>
<reference evidence="1" key="1">
    <citation type="submission" date="2020-08" db="EMBL/GenBank/DDBJ databases">
        <title>Plant Genome Project.</title>
        <authorList>
            <person name="Zhang R.-G."/>
        </authorList>
    </citation>
    <scope>NUCLEOTIDE SEQUENCE</scope>
    <source>
        <strain evidence="1">WSP0</strain>
        <tissue evidence="1">Leaf</tissue>
    </source>
</reference>
<proteinExistence type="predicted"/>
<sequence length="94" mass="10337">MCSSYCSVEAQRPGHLTWTGRMGFETGPVHRFGGFGDFEPGFEEGFEEEFEEGFEGGFEEEFEEGFEGGLQLLLLLEGAGLLQAVPPALLVELQ</sequence>
<dbReference type="AlphaFoldDB" id="A0AAV6I201"/>
<evidence type="ECO:0000313" key="2">
    <source>
        <dbReference type="Proteomes" id="UP000823749"/>
    </source>
</evidence>
<dbReference type="Proteomes" id="UP000823749">
    <property type="component" value="Chromosome 12"/>
</dbReference>
<gene>
    <name evidence="1" type="ORF">RHGRI_034579</name>
</gene>
<keyword evidence="2" id="KW-1185">Reference proteome</keyword>